<keyword evidence="2" id="KW-0413">Isomerase</keyword>
<dbReference type="Pfam" id="PF01370">
    <property type="entry name" value="Epimerase"/>
    <property type="match status" value="1"/>
</dbReference>
<evidence type="ECO:0000259" key="1">
    <source>
        <dbReference type="Pfam" id="PF01370"/>
    </source>
</evidence>
<evidence type="ECO:0000313" key="2">
    <source>
        <dbReference type="EMBL" id="CAG5079837.1"/>
    </source>
</evidence>
<dbReference type="KEGG" id="ptan:CRYO30217_01091"/>
<dbReference type="SUPFAM" id="SSF51735">
    <property type="entry name" value="NAD(P)-binding Rossmann-fold domains"/>
    <property type="match status" value="1"/>
</dbReference>
<dbReference type="GO" id="GO:0008712">
    <property type="term" value="F:ADP-glyceromanno-heptose 6-epimerase activity"/>
    <property type="evidence" value="ECO:0007669"/>
    <property type="project" value="UniProtKB-EC"/>
</dbReference>
<dbReference type="GO" id="GO:0005737">
    <property type="term" value="C:cytoplasm"/>
    <property type="evidence" value="ECO:0007669"/>
    <property type="project" value="TreeGrafter"/>
</dbReference>
<reference evidence="2" key="1">
    <citation type="submission" date="2021-04" db="EMBL/GenBank/DDBJ databases">
        <authorList>
            <person name="Rodrigo-Torres L."/>
            <person name="Arahal R. D."/>
            <person name="Lucena T."/>
        </authorList>
    </citation>
    <scope>NUCLEOTIDE SEQUENCE</scope>
    <source>
        <strain evidence="2">AS29M-1</strain>
    </source>
</reference>
<dbReference type="EMBL" id="OU015584">
    <property type="protein sequence ID" value="CAG5079837.1"/>
    <property type="molecule type" value="Genomic_DNA"/>
</dbReference>
<protein>
    <submittedName>
        <fullName evidence="2">ADP-L-glycero-D-manno-heptose-6-epimerase</fullName>
        <ecNumber evidence="2">5.1.3.20</ecNumber>
    </submittedName>
</protein>
<sequence length="347" mass="38849">MFKDAKFDEALKRKILLTGATGLVGSHILLDLLKQNATLVYALKREKSDLSALKNLFEWYDCYPLLENINWINGDLSSNTVSEVLPTEIDEIIHTAAVVSFNPDDYEVMNKVNINATKTLLNYASKSGVSKFGFISSIAALGRMDASGRYTENSEWVENDSNSYYSKTKYEAEKAVIAANNNGVNTYIVNPGVILGPCDWNKSSGTFFRTGAKGIAFYTKGQNGFVDVRDVSRGMLDVMKNGSSGERHILVGESVPYRKIFSDLCVQFGKKPPRIYSPKWLTELGWRLDKVKSKLKGVPPTLTEETARNANGIFEYDNAKITSRGFEFTPITQSIEDSVPFFKQYYF</sequence>
<dbReference type="EC" id="5.1.3.20" evidence="2"/>
<evidence type="ECO:0000313" key="3">
    <source>
        <dbReference type="Proteomes" id="UP000683507"/>
    </source>
</evidence>
<dbReference type="PANTHER" id="PTHR48079">
    <property type="entry name" value="PROTEIN YEEZ"/>
    <property type="match status" value="1"/>
</dbReference>
<gene>
    <name evidence="2" type="primary">hldD</name>
    <name evidence="2" type="ORF">CRYO30217_01091</name>
</gene>
<dbReference type="AlphaFoldDB" id="A0A916JLF9"/>
<organism evidence="2 3">
    <name type="scientific">Parvicella tangerina</name>
    <dbReference type="NCBI Taxonomy" id="2829795"/>
    <lineage>
        <taxon>Bacteria</taxon>
        <taxon>Pseudomonadati</taxon>
        <taxon>Bacteroidota</taxon>
        <taxon>Flavobacteriia</taxon>
        <taxon>Flavobacteriales</taxon>
        <taxon>Parvicellaceae</taxon>
        <taxon>Parvicella</taxon>
    </lineage>
</organism>
<name>A0A916JLF9_9FLAO</name>
<dbReference type="Gene3D" id="3.40.50.720">
    <property type="entry name" value="NAD(P)-binding Rossmann-like Domain"/>
    <property type="match status" value="1"/>
</dbReference>
<dbReference type="Proteomes" id="UP000683507">
    <property type="component" value="Chromosome"/>
</dbReference>
<accession>A0A916JLF9</accession>
<feature type="domain" description="NAD-dependent epimerase/dehydratase" evidence="1">
    <location>
        <begin position="15"/>
        <end position="251"/>
    </location>
</feature>
<dbReference type="InterPro" id="IPR036291">
    <property type="entry name" value="NAD(P)-bd_dom_sf"/>
</dbReference>
<keyword evidence="3" id="KW-1185">Reference proteome</keyword>
<dbReference type="PANTHER" id="PTHR48079:SF6">
    <property type="entry name" value="NAD(P)-BINDING DOMAIN-CONTAINING PROTEIN-RELATED"/>
    <property type="match status" value="1"/>
</dbReference>
<dbReference type="InterPro" id="IPR001509">
    <property type="entry name" value="Epimerase_deHydtase"/>
</dbReference>
<proteinExistence type="predicted"/>
<dbReference type="GO" id="GO:0004029">
    <property type="term" value="F:aldehyde dehydrogenase (NAD+) activity"/>
    <property type="evidence" value="ECO:0007669"/>
    <property type="project" value="TreeGrafter"/>
</dbReference>
<dbReference type="InterPro" id="IPR051783">
    <property type="entry name" value="NAD(P)-dependent_oxidoreduct"/>
</dbReference>